<accession>A0A0U1LNV3</accession>
<evidence type="ECO:0000313" key="8">
    <source>
        <dbReference type="EMBL" id="CRG84899.1"/>
    </source>
</evidence>
<name>A0A0U1LNV3_TALIS</name>
<evidence type="ECO:0000256" key="6">
    <source>
        <dbReference type="ARBA" id="ARBA00023033"/>
    </source>
</evidence>
<dbReference type="InterPro" id="IPR050493">
    <property type="entry name" value="FAD-dep_Monooxygenase_BioMet"/>
</dbReference>
<keyword evidence="9" id="KW-1185">Reference proteome</keyword>
<sequence length="352" mass="39370">MQLEQVNRLGIPIHWNEAAKSVYEYEKTVTVFTTSGREFTGDLCIGANGVASKIPGFDAGPDAAVQDSGYAIARVAFPRSSIKKGSVTSTLLKNVDSQPEFRVYVGKDIHLILFLTPDWVAFALTHPDLHEAKETWSNFKDSSELVAYLEKAADDWDPAVLDFVRSAPPEIVDWKLKWRDSPEQWTSDRGRLVRIGDSAHAFFPTAGNGAVQGIEDAVSLAECIRIAGRDCLTKATKVHNKLRFQRVSILQQTGFVNREELHTTNIAATAQGYESTNIGFFKIGRWVWNHNPEHYARDNYMACLAHIESGVPFLNTNLPPGHTYRPWSMESETKRMQAGIRSDLKENGDWSA</sequence>
<evidence type="ECO:0000256" key="5">
    <source>
        <dbReference type="ARBA" id="ARBA00023002"/>
    </source>
</evidence>
<evidence type="ECO:0000256" key="3">
    <source>
        <dbReference type="ARBA" id="ARBA00022630"/>
    </source>
</evidence>
<dbReference type="STRING" id="28573.A0A0U1LNV3"/>
<dbReference type="PANTHER" id="PTHR13789">
    <property type="entry name" value="MONOOXYGENASE"/>
    <property type="match status" value="1"/>
</dbReference>
<dbReference type="PRINTS" id="PR00420">
    <property type="entry name" value="RNGMNOXGNASE"/>
</dbReference>
<dbReference type="SUPFAM" id="SSF51905">
    <property type="entry name" value="FAD/NAD(P)-binding domain"/>
    <property type="match status" value="1"/>
</dbReference>
<evidence type="ECO:0000313" key="9">
    <source>
        <dbReference type="Proteomes" id="UP000054383"/>
    </source>
</evidence>
<dbReference type="InterPro" id="IPR036188">
    <property type="entry name" value="FAD/NAD-bd_sf"/>
</dbReference>
<dbReference type="AlphaFoldDB" id="A0A0U1LNV3"/>
<feature type="domain" description="FAD-binding" evidence="7">
    <location>
        <begin position="174"/>
        <end position="222"/>
    </location>
</feature>
<dbReference type="OrthoDB" id="16820at2759"/>
<dbReference type="InterPro" id="IPR002938">
    <property type="entry name" value="FAD-bd"/>
</dbReference>
<dbReference type="Proteomes" id="UP000054383">
    <property type="component" value="Unassembled WGS sequence"/>
</dbReference>
<dbReference type="PANTHER" id="PTHR13789:SF315">
    <property type="entry name" value="FAD-DEPENDENT MONOOXYGENASE MDPD"/>
    <property type="match status" value="1"/>
</dbReference>
<gene>
    <name evidence="8" type="ORF">PISL3812_02074</name>
</gene>
<keyword evidence="4" id="KW-0274">FAD</keyword>
<proteinExistence type="inferred from homology"/>
<dbReference type="GO" id="GO:0004497">
    <property type="term" value="F:monooxygenase activity"/>
    <property type="evidence" value="ECO:0007669"/>
    <property type="project" value="UniProtKB-KW"/>
</dbReference>
<keyword evidence="5" id="KW-0560">Oxidoreductase</keyword>
<organism evidence="8 9">
    <name type="scientific">Talaromyces islandicus</name>
    <name type="common">Penicillium islandicum</name>
    <dbReference type="NCBI Taxonomy" id="28573"/>
    <lineage>
        <taxon>Eukaryota</taxon>
        <taxon>Fungi</taxon>
        <taxon>Dikarya</taxon>
        <taxon>Ascomycota</taxon>
        <taxon>Pezizomycotina</taxon>
        <taxon>Eurotiomycetes</taxon>
        <taxon>Eurotiomycetidae</taxon>
        <taxon>Eurotiales</taxon>
        <taxon>Trichocomaceae</taxon>
        <taxon>Talaromyces</taxon>
        <taxon>Talaromyces sect. Islandici</taxon>
    </lineage>
</organism>
<protein>
    <recommendedName>
        <fullName evidence="7">FAD-binding domain-containing protein</fullName>
    </recommendedName>
</protein>
<keyword evidence="6" id="KW-0503">Monooxygenase</keyword>
<comment type="cofactor">
    <cofactor evidence="1">
        <name>FAD</name>
        <dbReference type="ChEBI" id="CHEBI:57692"/>
    </cofactor>
</comment>
<dbReference type="Pfam" id="PF01494">
    <property type="entry name" value="FAD_binding_3"/>
    <property type="match status" value="1"/>
</dbReference>
<dbReference type="OMA" id="RQGKWIW"/>
<dbReference type="GO" id="GO:0071949">
    <property type="term" value="F:FAD binding"/>
    <property type="evidence" value="ECO:0007669"/>
    <property type="project" value="InterPro"/>
</dbReference>
<evidence type="ECO:0000256" key="4">
    <source>
        <dbReference type="ARBA" id="ARBA00022827"/>
    </source>
</evidence>
<comment type="similarity">
    <text evidence="2">Belongs to the paxM FAD-dependent monooxygenase family.</text>
</comment>
<dbReference type="EMBL" id="CVMT01000002">
    <property type="protein sequence ID" value="CRG84899.1"/>
    <property type="molecule type" value="Genomic_DNA"/>
</dbReference>
<evidence type="ECO:0000256" key="2">
    <source>
        <dbReference type="ARBA" id="ARBA00007992"/>
    </source>
</evidence>
<dbReference type="Gene3D" id="3.50.50.60">
    <property type="entry name" value="FAD/NAD(P)-binding domain"/>
    <property type="match status" value="1"/>
</dbReference>
<keyword evidence="3" id="KW-0285">Flavoprotein</keyword>
<reference evidence="8 9" key="1">
    <citation type="submission" date="2015-04" db="EMBL/GenBank/DDBJ databases">
        <authorList>
            <person name="Syromyatnikov M.Y."/>
            <person name="Popov V.N."/>
        </authorList>
    </citation>
    <scope>NUCLEOTIDE SEQUENCE [LARGE SCALE GENOMIC DNA]</scope>
    <source>
        <strain evidence="8">WF-38-12</strain>
    </source>
</reference>
<evidence type="ECO:0000259" key="7">
    <source>
        <dbReference type="Pfam" id="PF01494"/>
    </source>
</evidence>
<evidence type="ECO:0000256" key="1">
    <source>
        <dbReference type="ARBA" id="ARBA00001974"/>
    </source>
</evidence>